<sequence length="611" mass="64616">MSTPWADGVPDAQQEPSWEVRRRGGTAALIGVAGAALAIAFLWRAVQTGSWVDAAFCLALTVVAAYQLAALVDARTPLAVADDLGVRLRFGSVWRGLTWESLERVVVLPARHRLQEDRLVLVPRDVDRALAGLDGRARRQAGWTSRWYGAPFAVPLGGPSVRVSGSAADAPPTAVLTHLADGRCPVEVLLAQTAPEPVQTAPEPAETLDAYDADAAYDDARETPTDPQPRRSVVGPLATFVSRFGGGDTRDVDVAEPSSPASEPFLAPSAGPSASPSPVPLRDTRPAVRAELVAETTWGANALARDHDHDETRHELPEGRELRRPGAVDLFVEQVPQGGGVVPIARPGRAVEPIVIDDHAEPAPDPVIGPEITAARTRLGLSVDALAERTRIRPHVLESIEVDDFAPCGGDVYARGHLRTVARVLGMDADGLVATFDHRYAHAPIDARRVFEAELATGMTGSMRRTSGGPNWTALAAAVLSLALVWGVARVFTGDGGSVEVPSPSLNGSAGLTRADIAPIAPATPVVKPVQVVLTATADARVVVRDREGNVVFRGPLVLGERKRLSVPPPVRVRASVPGVVEISVRGRDRGLLGEPTAGTDPEPVTATYRR</sequence>
<name>A0ABT9NRH4_9ACTN</name>
<keyword evidence="2" id="KW-0812">Transmembrane</keyword>
<feature type="transmembrane region" description="Helical" evidence="2">
    <location>
        <begin position="51"/>
        <end position="72"/>
    </location>
</feature>
<feature type="domain" description="Cytoskeleton protein RodZ-like C-terminal" evidence="3">
    <location>
        <begin position="533"/>
        <end position="595"/>
    </location>
</feature>
<comment type="caution">
    <text evidence="4">The sequence shown here is derived from an EMBL/GenBank/DDBJ whole genome shotgun (WGS) entry which is preliminary data.</text>
</comment>
<evidence type="ECO:0000259" key="3">
    <source>
        <dbReference type="Pfam" id="PF13464"/>
    </source>
</evidence>
<accession>A0ABT9NRH4</accession>
<dbReference type="RefSeq" id="WP_306825166.1">
    <property type="nucleotide sequence ID" value="NZ_JAUSQM010000001.1"/>
</dbReference>
<feature type="compositionally biased region" description="Low complexity" evidence="1">
    <location>
        <begin position="267"/>
        <end position="276"/>
    </location>
</feature>
<dbReference type="Proteomes" id="UP001240447">
    <property type="component" value="Unassembled WGS sequence"/>
</dbReference>
<keyword evidence="2" id="KW-0472">Membrane</keyword>
<keyword evidence="2" id="KW-1133">Transmembrane helix</keyword>
<dbReference type="GO" id="GO:0008233">
    <property type="term" value="F:peptidase activity"/>
    <property type="evidence" value="ECO:0007669"/>
    <property type="project" value="UniProtKB-KW"/>
</dbReference>
<dbReference type="PANTHER" id="PTHR34475">
    <property type="match status" value="1"/>
</dbReference>
<evidence type="ECO:0000256" key="1">
    <source>
        <dbReference type="SAM" id="MobiDB-lite"/>
    </source>
</evidence>
<keyword evidence="4" id="KW-0645">Protease</keyword>
<gene>
    <name evidence="4" type="ORF">J2S59_002469</name>
</gene>
<dbReference type="InterPro" id="IPR025194">
    <property type="entry name" value="RodZ-like_C"/>
</dbReference>
<feature type="region of interest" description="Disordered" evidence="1">
    <location>
        <begin position="242"/>
        <end position="282"/>
    </location>
</feature>
<keyword evidence="4" id="KW-0378">Hydrolase</keyword>
<proteinExistence type="predicted"/>
<organism evidence="4 5">
    <name type="scientific">Nocardioides massiliensis</name>
    <dbReference type="NCBI Taxonomy" id="1325935"/>
    <lineage>
        <taxon>Bacteria</taxon>
        <taxon>Bacillati</taxon>
        <taxon>Actinomycetota</taxon>
        <taxon>Actinomycetes</taxon>
        <taxon>Propionibacteriales</taxon>
        <taxon>Nocardioidaceae</taxon>
        <taxon>Nocardioides</taxon>
    </lineage>
</organism>
<evidence type="ECO:0000313" key="5">
    <source>
        <dbReference type="Proteomes" id="UP001240447"/>
    </source>
</evidence>
<reference evidence="4 5" key="1">
    <citation type="submission" date="2023-07" db="EMBL/GenBank/DDBJ databases">
        <title>Sequencing the genomes of 1000 actinobacteria strains.</title>
        <authorList>
            <person name="Klenk H.-P."/>
        </authorList>
    </citation>
    <scope>NUCLEOTIDE SEQUENCE [LARGE SCALE GENOMIC DNA]</scope>
    <source>
        <strain evidence="4 5">GD13</strain>
    </source>
</reference>
<dbReference type="Pfam" id="PF13413">
    <property type="entry name" value="HTH_25"/>
    <property type="match status" value="1"/>
</dbReference>
<evidence type="ECO:0000313" key="4">
    <source>
        <dbReference type="EMBL" id="MDP9822660.1"/>
    </source>
</evidence>
<protein>
    <submittedName>
        <fullName evidence="4">Membrane protein implicated in regulation of membrane protease activity</fullName>
    </submittedName>
</protein>
<dbReference type="PANTHER" id="PTHR34475:SF1">
    <property type="entry name" value="CYTOSKELETON PROTEIN RODZ"/>
    <property type="match status" value="1"/>
</dbReference>
<dbReference type="InterPro" id="IPR050400">
    <property type="entry name" value="Bact_Cytoskel_RodZ"/>
</dbReference>
<dbReference type="Gene3D" id="1.10.260.40">
    <property type="entry name" value="lambda repressor-like DNA-binding domains"/>
    <property type="match status" value="1"/>
</dbReference>
<dbReference type="Pfam" id="PF13464">
    <property type="entry name" value="RodZ_C"/>
    <property type="match status" value="1"/>
</dbReference>
<feature type="transmembrane region" description="Helical" evidence="2">
    <location>
        <begin position="27"/>
        <end position="45"/>
    </location>
</feature>
<feature type="compositionally biased region" description="Basic and acidic residues" evidence="1">
    <location>
        <begin position="304"/>
        <end position="318"/>
    </location>
</feature>
<dbReference type="GO" id="GO:0006508">
    <property type="term" value="P:proteolysis"/>
    <property type="evidence" value="ECO:0007669"/>
    <property type="project" value="UniProtKB-KW"/>
</dbReference>
<dbReference type="InterPro" id="IPR010982">
    <property type="entry name" value="Lambda_DNA-bd_dom_sf"/>
</dbReference>
<dbReference type="EMBL" id="JAUSQM010000001">
    <property type="protein sequence ID" value="MDP9822660.1"/>
    <property type="molecule type" value="Genomic_DNA"/>
</dbReference>
<keyword evidence="5" id="KW-1185">Reference proteome</keyword>
<feature type="region of interest" description="Disordered" evidence="1">
    <location>
        <begin position="299"/>
        <end position="318"/>
    </location>
</feature>
<feature type="region of interest" description="Disordered" evidence="1">
    <location>
        <begin position="588"/>
        <end position="611"/>
    </location>
</feature>
<evidence type="ECO:0000256" key="2">
    <source>
        <dbReference type="SAM" id="Phobius"/>
    </source>
</evidence>